<reference evidence="2" key="1">
    <citation type="submission" date="2024-02" db="EMBL/GenBank/DDBJ databases">
        <authorList>
            <consortium name="ELIXIR-Norway"/>
            <consortium name="Elixir Norway"/>
        </authorList>
    </citation>
    <scope>NUCLEOTIDE SEQUENCE</scope>
</reference>
<organism evidence="2 3">
    <name type="scientific">Sphagnum jensenii</name>
    <dbReference type="NCBI Taxonomy" id="128206"/>
    <lineage>
        <taxon>Eukaryota</taxon>
        <taxon>Viridiplantae</taxon>
        <taxon>Streptophyta</taxon>
        <taxon>Embryophyta</taxon>
        <taxon>Bryophyta</taxon>
        <taxon>Sphagnophytina</taxon>
        <taxon>Sphagnopsida</taxon>
        <taxon>Sphagnales</taxon>
        <taxon>Sphagnaceae</taxon>
        <taxon>Sphagnum</taxon>
    </lineage>
</organism>
<proteinExistence type="predicted"/>
<gene>
    <name evidence="2" type="ORF">CSSPJE1EN1_LOCUS13113</name>
</gene>
<evidence type="ECO:0000313" key="2">
    <source>
        <dbReference type="EMBL" id="CAK9267635.1"/>
    </source>
</evidence>
<dbReference type="EMBL" id="OZ020114">
    <property type="protein sequence ID" value="CAK9267635.1"/>
    <property type="molecule type" value="Genomic_DNA"/>
</dbReference>
<dbReference type="Proteomes" id="UP001497444">
    <property type="component" value="Chromosome 19"/>
</dbReference>
<evidence type="ECO:0000313" key="3">
    <source>
        <dbReference type="Proteomes" id="UP001497444"/>
    </source>
</evidence>
<name>A0ABP0WL97_9BRYO</name>
<evidence type="ECO:0000256" key="1">
    <source>
        <dbReference type="SAM" id="MobiDB-lite"/>
    </source>
</evidence>
<accession>A0ABP0WL97</accession>
<protein>
    <submittedName>
        <fullName evidence="2">Uncharacterized protein</fullName>
    </submittedName>
</protein>
<sequence length="124" mass="13979">MYFEIGELHGGNEQKQSSIDGCCCDESKSRSNSNFTSSNYTGSGFDDNENTHDVEDDWEAAFDALHIHGASLDQIQHSELKDSHERKPNGVHHLDLEIAMLKPEYMYKNNGFGGRRGNSGRAWR</sequence>
<feature type="compositionally biased region" description="Basic and acidic residues" evidence="1">
    <location>
        <begin position="1"/>
        <end position="12"/>
    </location>
</feature>
<feature type="region of interest" description="Disordered" evidence="1">
    <location>
        <begin position="1"/>
        <end position="53"/>
    </location>
</feature>
<feature type="compositionally biased region" description="Low complexity" evidence="1">
    <location>
        <begin position="30"/>
        <end position="43"/>
    </location>
</feature>
<keyword evidence="3" id="KW-1185">Reference proteome</keyword>